<dbReference type="Gene3D" id="3.20.20.70">
    <property type="entry name" value="Aldolase class I"/>
    <property type="match status" value="1"/>
</dbReference>
<sequence>MQKELLFHGPASEVITPFTADGRIDFALLEEEIEYLITNGITGVFVNGLASEALMFPTEQRVEAVRRAVKAADGRIPVLGNLIYNSVDMAVDCMKRYEECGCGAIIITPPLVYKYTEEGLYRYFAGIAGQTKLPVYLYNAPETGNKLSPELIGRLFSEVPNLWGYKDSTQDIIHQQTMLRLIGRDRHFELMAGSDAQILTTSLLGGVGVFSLLTCIFPKLIVGICGAIDRGDWETARTMQEKILRVRQAMKIGPFMAAYKFVGELVGAPLGRMKAPLSEVSESDKQKIVTILKEQEML</sequence>
<dbReference type="InterPro" id="IPR013785">
    <property type="entry name" value="Aldolase_TIM"/>
</dbReference>
<feature type="active site" description="Schiff-base intermediate with substrate" evidence="4">
    <location>
        <position position="166"/>
    </location>
</feature>
<dbReference type="SUPFAM" id="SSF51569">
    <property type="entry name" value="Aldolase"/>
    <property type="match status" value="1"/>
</dbReference>
<evidence type="ECO:0000256" key="4">
    <source>
        <dbReference type="PIRSR" id="PIRSR001365-1"/>
    </source>
</evidence>
<evidence type="ECO:0000313" key="5">
    <source>
        <dbReference type="EMBL" id="RLL13850.1"/>
    </source>
</evidence>
<evidence type="ECO:0000256" key="3">
    <source>
        <dbReference type="PIRNR" id="PIRNR001365"/>
    </source>
</evidence>
<dbReference type="GO" id="GO:0008840">
    <property type="term" value="F:4-hydroxy-tetrahydrodipicolinate synthase activity"/>
    <property type="evidence" value="ECO:0007669"/>
    <property type="project" value="TreeGrafter"/>
</dbReference>
<dbReference type="SMART" id="SM01130">
    <property type="entry name" value="DHDPS"/>
    <property type="match status" value="1"/>
</dbReference>
<keyword evidence="6" id="KW-1185">Reference proteome</keyword>
<comment type="caution">
    <text evidence="5">The sequence shown here is derived from an EMBL/GenBank/DDBJ whole genome shotgun (WGS) entry which is preliminary data.</text>
</comment>
<dbReference type="AlphaFoldDB" id="A0A498D3K9"/>
<comment type="similarity">
    <text evidence="1 3">Belongs to the DapA family.</text>
</comment>
<evidence type="ECO:0000313" key="6">
    <source>
        <dbReference type="Proteomes" id="UP000276301"/>
    </source>
</evidence>
<name>A0A498D3K9_9FIRM</name>
<dbReference type="CDD" id="cd00408">
    <property type="entry name" value="DHDPS-like"/>
    <property type="match status" value="1"/>
</dbReference>
<protein>
    <submittedName>
        <fullName evidence="5">Dihydrodipicolinate synthase family protein</fullName>
    </submittedName>
</protein>
<evidence type="ECO:0000256" key="2">
    <source>
        <dbReference type="ARBA" id="ARBA00023239"/>
    </source>
</evidence>
<dbReference type="Proteomes" id="UP000276301">
    <property type="component" value="Unassembled WGS sequence"/>
</dbReference>
<dbReference type="PIRSF" id="PIRSF001365">
    <property type="entry name" value="DHDPS"/>
    <property type="match status" value="1"/>
</dbReference>
<feature type="active site" description="Proton donor/acceptor" evidence="4">
    <location>
        <position position="138"/>
    </location>
</feature>
<accession>A0A498D3K9</accession>
<organism evidence="5 6">
    <name type="scientific">Anaerotruncus massiliensis</name>
    <name type="common">ex Liu et al. 2021</name>
    <dbReference type="NCBI Taxonomy" id="2321404"/>
    <lineage>
        <taxon>Bacteria</taxon>
        <taxon>Bacillati</taxon>
        <taxon>Bacillota</taxon>
        <taxon>Clostridia</taxon>
        <taxon>Eubacteriales</taxon>
        <taxon>Oscillospiraceae</taxon>
        <taxon>Anaerotruncus</taxon>
    </lineage>
</organism>
<dbReference type="Pfam" id="PF00701">
    <property type="entry name" value="DHDPS"/>
    <property type="match status" value="1"/>
</dbReference>
<dbReference type="EMBL" id="RCHT01000002">
    <property type="protein sequence ID" value="RLL13850.1"/>
    <property type="molecule type" value="Genomic_DNA"/>
</dbReference>
<dbReference type="PANTHER" id="PTHR12128:SF66">
    <property type="entry name" value="4-HYDROXY-2-OXOGLUTARATE ALDOLASE, MITOCHONDRIAL"/>
    <property type="match status" value="1"/>
</dbReference>
<keyword evidence="2 3" id="KW-0456">Lyase</keyword>
<evidence type="ECO:0000256" key="1">
    <source>
        <dbReference type="ARBA" id="ARBA00007592"/>
    </source>
</evidence>
<proteinExistence type="inferred from homology"/>
<gene>
    <name evidence="5" type="ORF">D4A47_02885</name>
</gene>
<reference evidence="5 6" key="1">
    <citation type="submission" date="2018-10" db="EMBL/GenBank/DDBJ databases">
        <title>Anaerotruncus faecis sp. nov., isolated from human feces.</title>
        <authorList>
            <person name="Wang Y.-J."/>
        </authorList>
    </citation>
    <scope>NUCLEOTIDE SEQUENCE [LARGE SCALE GENOMIC DNA]</scope>
    <source>
        <strain evidence="5 6">22A2-44</strain>
    </source>
</reference>
<dbReference type="PRINTS" id="PR00146">
    <property type="entry name" value="DHPICSNTHASE"/>
</dbReference>
<dbReference type="InterPro" id="IPR002220">
    <property type="entry name" value="DapA-like"/>
</dbReference>
<dbReference type="RefSeq" id="WP_121586068.1">
    <property type="nucleotide sequence ID" value="NZ_RCHT01000002.1"/>
</dbReference>
<dbReference type="PANTHER" id="PTHR12128">
    <property type="entry name" value="DIHYDRODIPICOLINATE SYNTHASE"/>
    <property type="match status" value="1"/>
</dbReference>